<keyword evidence="3" id="KW-0963">Cytoplasm</keyword>
<sequence length="816" mass="90680">MTKPFKLSSVLFGHSSDVRSVFAGPDNSLISGSRDKTAKFWQYNGSETGYTNTITFKNQRNFVASVIYLKPTSEYPDGLVISGGNDNSILIYKANQPTAIFQLKEHTDAVCNLSVGPDPGTFFSGSWDATAKLWSLAEKPGCVATYDLHQAAVWSIISLSNGNVASGSADRTIMIWTRSGEKIKQIKGHTDCVRGLVDFPEHKYFLSASNDATIRTWNYSGENLNTLYGHTNYIYSISRNLAVGTDCFVTSDEDYTVRFWYDGRNTQSIKLPARSVWSVTCLTNGDIAAGASDGIIRIFTQDETRVAGPEVLKQFEDLLAEVQKQNQDEIGGYKVSDLCGPEALFNPGKTPGEIKMIREGGYVVAYNWVENGDASHWEKVGEVLGANDKGNAGKTMFEGKEYDYVFSVDVEDGKPPLKLPFNKGEDVYVAAQKFLSANMLPAEYLEQVVEFILKNSNESAPMALDNHYVDPFTGASRYTPTSAYVPNADNIGGVNYDPLTGGSSYTTSTDQSSSAIPPLRVVNDGVNMDPITGGSSYSTSGRQSEDFYFPQSSYIRFDMGDPQVILNKLKEFNQTIDEPNLRPVEEEIILKIGDLCNQPTDEENVYKKLFELLFWPDDKVFPVIDVIRLAIRDKKNNNIISQMDNGVILDKLKMCIGEGSHVANNRIVAYRALCNLFQHRSGEQLVFIHRVELLKMIFTVHTSNKNVQVGLATFILNLIIMVIKRQDEFGMLEIADKLPDTLVILSDPEAQFRAFVGMGTLISCENKALNKEVKRIIQGKTQFCKTIRDIISVQGNSEVEIKRNKCASQVDKELLL</sequence>
<dbReference type="GeneID" id="108559168"/>
<dbReference type="InterPro" id="IPR015943">
    <property type="entry name" value="WD40/YVTN_repeat-like_dom_sf"/>
</dbReference>
<dbReference type="Gene3D" id="3.10.20.870">
    <property type="entry name" value="PFU (PLAA family ubiquitin binding), C-terminal domain"/>
    <property type="match status" value="1"/>
</dbReference>
<dbReference type="SUPFAM" id="SSF50978">
    <property type="entry name" value="WD40 repeat-like"/>
    <property type="match status" value="1"/>
</dbReference>
<dbReference type="InterPro" id="IPR011989">
    <property type="entry name" value="ARM-like"/>
</dbReference>
<evidence type="ECO:0000313" key="9">
    <source>
        <dbReference type="Proteomes" id="UP000695000"/>
    </source>
</evidence>
<reference evidence="10" key="1">
    <citation type="submission" date="2025-08" db="UniProtKB">
        <authorList>
            <consortium name="RefSeq"/>
        </authorList>
    </citation>
    <scope>IDENTIFICATION</scope>
    <source>
        <tissue evidence="10">Whole Larva</tissue>
    </source>
</reference>
<dbReference type="Pfam" id="PF09070">
    <property type="entry name" value="PFU"/>
    <property type="match status" value="1"/>
</dbReference>
<dbReference type="Pfam" id="PF00400">
    <property type="entry name" value="WD40"/>
    <property type="match status" value="5"/>
</dbReference>
<evidence type="ECO:0000256" key="2">
    <source>
        <dbReference type="ARBA" id="ARBA00008495"/>
    </source>
</evidence>
<evidence type="ECO:0000259" key="7">
    <source>
        <dbReference type="PROSITE" id="PS51394"/>
    </source>
</evidence>
<feature type="repeat" description="WD" evidence="6">
    <location>
        <begin position="11"/>
        <end position="51"/>
    </location>
</feature>
<evidence type="ECO:0000256" key="1">
    <source>
        <dbReference type="ARBA" id="ARBA00004496"/>
    </source>
</evidence>
<organism evidence="9 10">
    <name type="scientific">Nicrophorus vespilloides</name>
    <name type="common">Boreal carrion beetle</name>
    <dbReference type="NCBI Taxonomy" id="110193"/>
    <lineage>
        <taxon>Eukaryota</taxon>
        <taxon>Metazoa</taxon>
        <taxon>Ecdysozoa</taxon>
        <taxon>Arthropoda</taxon>
        <taxon>Hexapoda</taxon>
        <taxon>Insecta</taxon>
        <taxon>Pterygota</taxon>
        <taxon>Neoptera</taxon>
        <taxon>Endopterygota</taxon>
        <taxon>Coleoptera</taxon>
        <taxon>Polyphaga</taxon>
        <taxon>Staphyliniformia</taxon>
        <taxon>Silphidae</taxon>
        <taxon>Nicrophorinae</taxon>
        <taxon>Nicrophorus</taxon>
    </lineage>
</organism>
<dbReference type="SMART" id="SM00320">
    <property type="entry name" value="WD40"/>
    <property type="match status" value="7"/>
</dbReference>
<keyword evidence="5" id="KW-0677">Repeat</keyword>
<dbReference type="Gene3D" id="2.130.10.10">
    <property type="entry name" value="YVTN repeat-like/Quinoprotein amine dehydrogenase"/>
    <property type="match status" value="1"/>
</dbReference>
<evidence type="ECO:0000256" key="3">
    <source>
        <dbReference type="ARBA" id="ARBA00022490"/>
    </source>
</evidence>
<dbReference type="PANTHER" id="PTHR19849">
    <property type="entry name" value="PHOSPHOLIPASE A-2-ACTIVATING PROTEIN"/>
    <property type="match status" value="1"/>
</dbReference>
<feature type="repeat" description="WD" evidence="6">
    <location>
        <begin position="103"/>
        <end position="136"/>
    </location>
</feature>
<evidence type="ECO:0000256" key="5">
    <source>
        <dbReference type="ARBA" id="ARBA00022737"/>
    </source>
</evidence>
<dbReference type="PROSITE" id="PS51396">
    <property type="entry name" value="PUL"/>
    <property type="match status" value="1"/>
</dbReference>
<feature type="domain" description="PUL" evidence="8">
    <location>
        <begin position="547"/>
        <end position="813"/>
    </location>
</feature>
<dbReference type="PROSITE" id="PS50082">
    <property type="entry name" value="WD_REPEATS_2"/>
    <property type="match status" value="3"/>
</dbReference>
<dbReference type="InterPro" id="IPR038122">
    <property type="entry name" value="PFU_sf"/>
</dbReference>
<accession>A0ABM1MB79</accession>
<dbReference type="PROSITE" id="PS51394">
    <property type="entry name" value="PFU"/>
    <property type="match status" value="1"/>
</dbReference>
<feature type="repeat" description="WD" evidence="6">
    <location>
        <begin position="186"/>
        <end position="218"/>
    </location>
</feature>
<dbReference type="Proteomes" id="UP000695000">
    <property type="component" value="Unplaced"/>
</dbReference>
<dbReference type="InterPro" id="IPR036322">
    <property type="entry name" value="WD40_repeat_dom_sf"/>
</dbReference>
<name>A0ABM1MB79_NICVS</name>
<evidence type="ECO:0000256" key="6">
    <source>
        <dbReference type="PROSITE-ProRule" id="PRU00221"/>
    </source>
</evidence>
<evidence type="ECO:0000313" key="10">
    <source>
        <dbReference type="RefSeq" id="XP_017771829.1"/>
    </source>
</evidence>
<dbReference type="CDD" id="cd00200">
    <property type="entry name" value="WD40"/>
    <property type="match status" value="1"/>
</dbReference>
<evidence type="ECO:0000259" key="8">
    <source>
        <dbReference type="PROSITE" id="PS51396"/>
    </source>
</evidence>
<dbReference type="PANTHER" id="PTHR19849:SF0">
    <property type="entry name" value="PHOSPHOLIPASE A-2-ACTIVATING PROTEIN"/>
    <property type="match status" value="1"/>
</dbReference>
<gene>
    <name evidence="10" type="primary">LOC108559168</name>
</gene>
<dbReference type="Gene3D" id="1.25.10.10">
    <property type="entry name" value="Leucine-rich Repeat Variant"/>
    <property type="match status" value="1"/>
</dbReference>
<dbReference type="Pfam" id="PF08324">
    <property type="entry name" value="PUL"/>
    <property type="match status" value="1"/>
</dbReference>
<comment type="subcellular location">
    <subcellularLocation>
        <location evidence="1">Cytoplasm</location>
    </subcellularLocation>
</comment>
<feature type="domain" description="PFU" evidence="7">
    <location>
        <begin position="369"/>
        <end position="466"/>
    </location>
</feature>
<keyword evidence="4 6" id="KW-0853">WD repeat</keyword>
<dbReference type="InterPro" id="IPR013535">
    <property type="entry name" value="PUL_dom"/>
</dbReference>
<dbReference type="InterPro" id="IPR015155">
    <property type="entry name" value="PFU"/>
</dbReference>
<proteinExistence type="inferred from homology"/>
<keyword evidence="9" id="KW-1185">Reference proteome</keyword>
<comment type="similarity">
    <text evidence="2">Belongs to the WD repeat PLAP family.</text>
</comment>
<dbReference type="PROSITE" id="PS50294">
    <property type="entry name" value="WD_REPEATS_REGION"/>
    <property type="match status" value="3"/>
</dbReference>
<dbReference type="InterPro" id="IPR001680">
    <property type="entry name" value="WD40_rpt"/>
</dbReference>
<dbReference type="RefSeq" id="XP_017771829.1">
    <property type="nucleotide sequence ID" value="XM_017916340.1"/>
</dbReference>
<protein>
    <submittedName>
        <fullName evidence="10">Phospholipase A-2-activating protein</fullName>
    </submittedName>
</protein>
<evidence type="ECO:0000256" key="4">
    <source>
        <dbReference type="ARBA" id="ARBA00022574"/>
    </source>
</evidence>